<evidence type="ECO:0000313" key="2">
    <source>
        <dbReference type="Proteomes" id="UP001358417"/>
    </source>
</evidence>
<evidence type="ECO:0000313" key="1">
    <source>
        <dbReference type="EMBL" id="KAK5048334.1"/>
    </source>
</evidence>
<organism evidence="1 2">
    <name type="scientific">Exophiala bonariae</name>
    <dbReference type="NCBI Taxonomy" id="1690606"/>
    <lineage>
        <taxon>Eukaryota</taxon>
        <taxon>Fungi</taxon>
        <taxon>Dikarya</taxon>
        <taxon>Ascomycota</taxon>
        <taxon>Pezizomycotina</taxon>
        <taxon>Eurotiomycetes</taxon>
        <taxon>Chaetothyriomycetidae</taxon>
        <taxon>Chaetothyriales</taxon>
        <taxon>Herpotrichiellaceae</taxon>
        <taxon>Exophiala</taxon>
    </lineage>
</organism>
<accession>A0AAV9N5X1</accession>
<name>A0AAV9N5X1_9EURO</name>
<reference evidence="1 2" key="1">
    <citation type="submission" date="2023-08" db="EMBL/GenBank/DDBJ databases">
        <title>Black Yeasts Isolated from many extreme environments.</title>
        <authorList>
            <person name="Coleine C."/>
            <person name="Stajich J.E."/>
            <person name="Selbmann L."/>
        </authorList>
    </citation>
    <scope>NUCLEOTIDE SEQUENCE [LARGE SCALE GENOMIC DNA]</scope>
    <source>
        <strain evidence="1 2">CCFEE 5792</strain>
    </source>
</reference>
<dbReference type="AlphaFoldDB" id="A0AAV9N5X1"/>
<keyword evidence="2" id="KW-1185">Reference proteome</keyword>
<comment type="caution">
    <text evidence="1">The sequence shown here is derived from an EMBL/GenBank/DDBJ whole genome shotgun (WGS) entry which is preliminary data.</text>
</comment>
<dbReference type="EMBL" id="JAVRRD010000022">
    <property type="protein sequence ID" value="KAK5048334.1"/>
    <property type="molecule type" value="Genomic_DNA"/>
</dbReference>
<dbReference type="GeneID" id="89974178"/>
<dbReference type="Proteomes" id="UP001358417">
    <property type="component" value="Unassembled WGS sequence"/>
</dbReference>
<gene>
    <name evidence="1" type="ORF">LTR84_006004</name>
</gene>
<protein>
    <submittedName>
        <fullName evidence="1">Uncharacterized protein</fullName>
    </submittedName>
</protein>
<sequence length="466" mass="51178">MFRKYTGLQNIRYGTQESGDISIEGVMAYPKFFMPEEGPLDLYMILSIDSGTLRHPQVAYDLTAWELAFRCDMAHANVNADPSPESLFQCLNSTLVPEIEEKYSIINGEPLSVWKAKSWNQYEPVRASFKTWMDDNLTSGLTQWGLKFGPGAKPAAKRTPLVVVNLTKMIKPNMPGFQWTGRDPRALCYLDQNDENDRTLSWLGPAPAAKMGITLFSDSDKTVNEVDEEALKVAIRLGLDEDEALDTVERVGGIGAVFSRGAINSESRARLHSWKLWESGVEGDNIYRYKIEAANFPSSQRDPVPPIRNTVDKGTLGWEARSEGNNPKQGGEMTLVFTGKNKTNAKQDFVYWKFLLVGGDKGARLASTSNSSPLRVTANAGKQAVKATISSTSSRGVTQVAILLNLEGASNTNRLRMSPGEVVEIRLSGLAGTKGTHDLSLTESLADYKGNPSGIKLSQWAVDVVS</sequence>
<proteinExistence type="predicted"/>
<dbReference type="RefSeq" id="XP_064703792.1">
    <property type="nucleotide sequence ID" value="XM_064849568.1"/>
</dbReference>